<dbReference type="Proteomes" id="UP001175228">
    <property type="component" value="Unassembled WGS sequence"/>
</dbReference>
<comment type="caution">
    <text evidence="2">The sequence shown here is derived from an EMBL/GenBank/DDBJ whole genome shotgun (WGS) entry which is preliminary data.</text>
</comment>
<evidence type="ECO:0000256" key="1">
    <source>
        <dbReference type="SAM" id="MobiDB-lite"/>
    </source>
</evidence>
<name>A0AA39QFZ5_9AGAR</name>
<dbReference type="AlphaFoldDB" id="A0AA39QFZ5"/>
<accession>A0AA39QFZ5</accession>
<organism evidence="2 3">
    <name type="scientific">Armillaria luteobubalina</name>
    <dbReference type="NCBI Taxonomy" id="153913"/>
    <lineage>
        <taxon>Eukaryota</taxon>
        <taxon>Fungi</taxon>
        <taxon>Dikarya</taxon>
        <taxon>Basidiomycota</taxon>
        <taxon>Agaricomycotina</taxon>
        <taxon>Agaricomycetes</taxon>
        <taxon>Agaricomycetidae</taxon>
        <taxon>Agaricales</taxon>
        <taxon>Marasmiineae</taxon>
        <taxon>Physalacriaceae</taxon>
        <taxon>Armillaria</taxon>
    </lineage>
</organism>
<evidence type="ECO:0000313" key="3">
    <source>
        <dbReference type="Proteomes" id="UP001175228"/>
    </source>
</evidence>
<evidence type="ECO:0000313" key="2">
    <source>
        <dbReference type="EMBL" id="KAK0502218.1"/>
    </source>
</evidence>
<feature type="region of interest" description="Disordered" evidence="1">
    <location>
        <begin position="61"/>
        <end position="97"/>
    </location>
</feature>
<feature type="compositionally biased region" description="Basic and acidic residues" evidence="1">
    <location>
        <begin position="61"/>
        <end position="75"/>
    </location>
</feature>
<keyword evidence="3" id="KW-1185">Reference proteome</keyword>
<dbReference type="EMBL" id="JAUEPU010000005">
    <property type="protein sequence ID" value="KAK0502218.1"/>
    <property type="molecule type" value="Genomic_DNA"/>
</dbReference>
<gene>
    <name evidence="2" type="ORF">EDD18DRAFT_1100697</name>
</gene>
<reference evidence="2" key="1">
    <citation type="submission" date="2023-06" db="EMBL/GenBank/DDBJ databases">
        <authorList>
            <consortium name="Lawrence Berkeley National Laboratory"/>
            <person name="Ahrendt S."/>
            <person name="Sahu N."/>
            <person name="Indic B."/>
            <person name="Wong-Bajracharya J."/>
            <person name="Merenyi Z."/>
            <person name="Ke H.-M."/>
            <person name="Monk M."/>
            <person name="Kocsube S."/>
            <person name="Drula E."/>
            <person name="Lipzen A."/>
            <person name="Balint B."/>
            <person name="Henrissat B."/>
            <person name="Andreopoulos B."/>
            <person name="Martin F.M."/>
            <person name="Harder C.B."/>
            <person name="Rigling D."/>
            <person name="Ford K.L."/>
            <person name="Foster G.D."/>
            <person name="Pangilinan J."/>
            <person name="Papanicolaou A."/>
            <person name="Barry K."/>
            <person name="LaButti K."/>
            <person name="Viragh M."/>
            <person name="Koriabine M."/>
            <person name="Yan M."/>
            <person name="Riley R."/>
            <person name="Champramary S."/>
            <person name="Plett K.L."/>
            <person name="Tsai I.J."/>
            <person name="Slot J."/>
            <person name="Sipos G."/>
            <person name="Plett J."/>
            <person name="Nagy L.G."/>
            <person name="Grigoriev I.V."/>
        </authorList>
    </citation>
    <scope>NUCLEOTIDE SEQUENCE</scope>
    <source>
        <strain evidence="2">HWK02</strain>
    </source>
</reference>
<feature type="compositionally biased region" description="Low complexity" evidence="1">
    <location>
        <begin position="84"/>
        <end position="97"/>
    </location>
</feature>
<sequence length="505" mass="57777">MAINQSYFTIVWPWVGPDPQDPWVDPDSTRRLADINNDAVDAQEITSQLCSGGNSGMDMIIDKDNIPKDSDKPDSDDVNADGMLKSGSESNKSELSSLSKRLKISDIVDTQTEGAESEGEELNEGEKRYWKKPTRWMYACMINGITKAGNYCHLCRDNGLPEKDTFFALAYYLHFKDVLNTHHVDFRTPKHYKMYLQLCKEHKIKPKAKAPKGWEENNGKYIRKQANISEFTIVKLAPPPPFTKAGLAEYVTEFLVDCDLYNNQTFGVQEDKGMTHSWHEQIGWFVGDDVTVNNVAIHYLCNQVDPKKLKYNPVEMRGSLFLMHIQICLLRRLLLASMSIQSWSVYSHSGRVYWRTQPLSWYILLLRLDSRICESGTMLLSIHLYFVCHDISDASFVVLDPGCKLTYLSVTWQDDSIKKSMKRMLEIFLKYKEQATRPMAPASHSSDNTITQALKSQGSTSTEDWMEEIIRQRAPMPDPTPESTTAELDEYMYSKPVNCALFTSR</sequence>
<proteinExistence type="predicted"/>
<protein>
    <submittedName>
        <fullName evidence="2">Uncharacterized protein</fullName>
    </submittedName>
</protein>